<dbReference type="Gene3D" id="1.20.1280.50">
    <property type="match status" value="1"/>
</dbReference>
<organism evidence="1 2">
    <name type="scientific">Favolaschia claudopus</name>
    <dbReference type="NCBI Taxonomy" id="2862362"/>
    <lineage>
        <taxon>Eukaryota</taxon>
        <taxon>Fungi</taxon>
        <taxon>Dikarya</taxon>
        <taxon>Basidiomycota</taxon>
        <taxon>Agaricomycotina</taxon>
        <taxon>Agaricomycetes</taxon>
        <taxon>Agaricomycetidae</taxon>
        <taxon>Agaricales</taxon>
        <taxon>Marasmiineae</taxon>
        <taxon>Mycenaceae</taxon>
        <taxon>Favolaschia</taxon>
    </lineage>
</organism>
<dbReference type="Gene3D" id="3.80.10.10">
    <property type="entry name" value="Ribonuclease Inhibitor"/>
    <property type="match status" value="1"/>
</dbReference>
<dbReference type="AlphaFoldDB" id="A0AAW0EAD1"/>
<comment type="caution">
    <text evidence="1">The sequence shown here is derived from an EMBL/GenBank/DDBJ whole genome shotgun (WGS) entry which is preliminary data.</text>
</comment>
<keyword evidence="2" id="KW-1185">Reference proteome</keyword>
<dbReference type="Proteomes" id="UP001362999">
    <property type="component" value="Unassembled WGS sequence"/>
</dbReference>
<name>A0AAW0EAD1_9AGAR</name>
<sequence length="473" mass="53163">MSKHAALRAEIIHLSSAILQQKQLLVEMQNNLQTLREQLESAVYPVLTLPAEITSEIFGHCMPGTNFQNVMKVMEAPTLFTHVCRAWRQVAICTPMLWTRIEVSALHSWPAAKAWVERARNLPLHLRVRGLVDDFALADILRPHHGHIRRLELHIDINGLQTLSSLGHCMVQQLHILTPTEPRWSNEAGLDRIKLFDSAPLLQSVYMHGAAPSWVVLPWQQLFRFEASYNTLAECMTILRLMSSLSECTLWVQFAGEEPNLGFLSHPQLQHLTLKSWKVDEDAGADLLLRHLTLPALQSLTIRDAASSLDKNAFHAFLQRSAPPLKTLLLYPQVRGNQSGLDLVLSPPLTLLEITVLTLSNPSLGFLTAFFESLRRRSDFFPELQELTLVCRRLTQDREIPSASEIVSMAGTSITSRADLVGCARLLSFRVIANESRSFYKESIFGFGPMLLFNKLKASGMEIHLGTEASSVM</sequence>
<proteinExistence type="predicted"/>
<reference evidence="1 2" key="1">
    <citation type="journal article" date="2024" name="J Genomics">
        <title>Draft genome sequencing and assembly of Favolaschia claudopus CIRM-BRFM 2984 isolated from oak limbs.</title>
        <authorList>
            <person name="Navarro D."/>
            <person name="Drula E."/>
            <person name="Chaduli D."/>
            <person name="Cazenave R."/>
            <person name="Ahrendt S."/>
            <person name="Wang J."/>
            <person name="Lipzen A."/>
            <person name="Daum C."/>
            <person name="Barry K."/>
            <person name="Grigoriev I.V."/>
            <person name="Favel A."/>
            <person name="Rosso M.N."/>
            <person name="Martin F."/>
        </authorList>
    </citation>
    <scope>NUCLEOTIDE SEQUENCE [LARGE SCALE GENOMIC DNA]</scope>
    <source>
        <strain evidence="1 2">CIRM-BRFM 2984</strain>
    </source>
</reference>
<dbReference type="EMBL" id="JAWWNJ010000002">
    <property type="protein sequence ID" value="KAK7062127.1"/>
    <property type="molecule type" value="Genomic_DNA"/>
</dbReference>
<evidence type="ECO:0008006" key="3">
    <source>
        <dbReference type="Google" id="ProtNLM"/>
    </source>
</evidence>
<evidence type="ECO:0000313" key="2">
    <source>
        <dbReference type="Proteomes" id="UP001362999"/>
    </source>
</evidence>
<protein>
    <recommendedName>
        <fullName evidence="3">F-box domain-containing protein</fullName>
    </recommendedName>
</protein>
<accession>A0AAW0EAD1</accession>
<gene>
    <name evidence="1" type="ORF">R3P38DRAFT_688149</name>
</gene>
<dbReference type="InterPro" id="IPR032675">
    <property type="entry name" value="LRR_dom_sf"/>
</dbReference>
<evidence type="ECO:0000313" key="1">
    <source>
        <dbReference type="EMBL" id="KAK7062127.1"/>
    </source>
</evidence>